<dbReference type="InterPro" id="IPR001296">
    <property type="entry name" value="Glyco_trans_1"/>
</dbReference>
<accession>A0AAU9DJU1</accession>
<dbReference type="GO" id="GO:0016757">
    <property type="term" value="F:glycosyltransferase activity"/>
    <property type="evidence" value="ECO:0007669"/>
    <property type="project" value="InterPro"/>
</dbReference>
<proteinExistence type="predicted"/>
<dbReference type="InterPro" id="IPR028098">
    <property type="entry name" value="Glyco_trans_4-like_N"/>
</dbReference>
<keyword evidence="3" id="KW-0614">Plasmid</keyword>
<dbReference type="Pfam" id="PF13439">
    <property type="entry name" value="Glyco_transf_4"/>
    <property type="match status" value="1"/>
</dbReference>
<geneLocation type="plasmid" evidence="3 4">
    <name>pFA6</name>
</geneLocation>
<dbReference type="PANTHER" id="PTHR12526:SF638">
    <property type="entry name" value="SPORE COAT PROTEIN SA"/>
    <property type="match status" value="1"/>
</dbReference>
<dbReference type="Pfam" id="PF00534">
    <property type="entry name" value="Glycos_transf_1"/>
    <property type="match status" value="1"/>
</dbReference>
<protein>
    <submittedName>
        <fullName evidence="3">Glucosyl transferase</fullName>
    </submittedName>
</protein>
<dbReference type="Proteomes" id="UP001348817">
    <property type="component" value="Plasmid pFA6"/>
</dbReference>
<dbReference type="KEGG" id="fax:FUAX_52120"/>
<dbReference type="EMBL" id="AP025320">
    <property type="protein sequence ID" value="BDD12780.1"/>
    <property type="molecule type" value="Genomic_DNA"/>
</dbReference>
<evidence type="ECO:0000259" key="1">
    <source>
        <dbReference type="Pfam" id="PF00534"/>
    </source>
</evidence>
<gene>
    <name evidence="3" type="primary">rfaG</name>
    <name evidence="3" type="ORF">FUAX_52120</name>
</gene>
<dbReference type="PANTHER" id="PTHR12526">
    <property type="entry name" value="GLYCOSYLTRANSFERASE"/>
    <property type="match status" value="1"/>
</dbReference>
<dbReference type="Gene3D" id="3.40.50.2000">
    <property type="entry name" value="Glycogen Phosphorylase B"/>
    <property type="match status" value="2"/>
</dbReference>
<dbReference type="RefSeq" id="WP_338395924.1">
    <property type="nucleotide sequence ID" value="NZ_AP025320.1"/>
</dbReference>
<keyword evidence="4" id="KW-1185">Reference proteome</keyword>
<dbReference type="AlphaFoldDB" id="A0AAU9DJU1"/>
<evidence type="ECO:0000313" key="3">
    <source>
        <dbReference type="EMBL" id="BDD12780.1"/>
    </source>
</evidence>
<organism evidence="3 4">
    <name type="scientific">Fulvitalea axinellae</name>
    <dbReference type="NCBI Taxonomy" id="1182444"/>
    <lineage>
        <taxon>Bacteria</taxon>
        <taxon>Pseudomonadati</taxon>
        <taxon>Bacteroidota</taxon>
        <taxon>Cytophagia</taxon>
        <taxon>Cytophagales</taxon>
        <taxon>Persicobacteraceae</taxon>
        <taxon>Fulvitalea</taxon>
    </lineage>
</organism>
<sequence>MNRNYKVLMLINGVGWGGTKEQTYLVTKGLKKEGIDVHIALADQYDEMRDKLRPFDVTEHVYEYIGKNSRWSISQARRLAGIIDREGFDFVVANSPKVVGYLSIAKLFMRTKPCIISVKRSGRKSGWLSKIFKYHIADKIVVVSEGVTEQMKRDNFYPEKLVTIQSGVPTDLFQPNTENRIRLRKELGIAEDKKVFINVANWNPKVKAQDKLIEAFAKVKDTDALLVLAGGSTDTVAMEHARKMNVGNRVIGLGYRNDVPALLDMADYYVLSSNLEGVAGSVIQAMIMGKVTLSTLAGGIGSYLKDGENGFTVPVGDFEGMTAKMEKMLGLSPEEEERIIREAKRTGETFSIKKTVEKYIQLFDEIYEGES</sequence>
<reference evidence="3 4" key="1">
    <citation type="submission" date="2021-12" db="EMBL/GenBank/DDBJ databases">
        <title>Genome sequencing of bacteria with rrn-lacking chromosome and rrn-plasmid.</title>
        <authorList>
            <person name="Anda M."/>
            <person name="Iwasaki W."/>
        </authorList>
    </citation>
    <scope>NUCLEOTIDE SEQUENCE [LARGE SCALE GENOMIC DNA]</scope>
    <source>
        <strain evidence="3 4">DSM 100852</strain>
        <plasmid evidence="3 4">pFA6</plasmid>
    </source>
</reference>
<keyword evidence="3" id="KW-0808">Transferase</keyword>
<evidence type="ECO:0000313" key="4">
    <source>
        <dbReference type="Proteomes" id="UP001348817"/>
    </source>
</evidence>
<feature type="domain" description="Glycosyl transferase family 1" evidence="1">
    <location>
        <begin position="181"/>
        <end position="345"/>
    </location>
</feature>
<dbReference type="SUPFAM" id="SSF53756">
    <property type="entry name" value="UDP-Glycosyltransferase/glycogen phosphorylase"/>
    <property type="match status" value="1"/>
</dbReference>
<feature type="domain" description="Glycosyltransferase subfamily 4-like N-terminal" evidence="2">
    <location>
        <begin position="16"/>
        <end position="171"/>
    </location>
</feature>
<evidence type="ECO:0000259" key="2">
    <source>
        <dbReference type="Pfam" id="PF13439"/>
    </source>
</evidence>
<name>A0AAU9DJU1_9BACT</name>
<dbReference type="CDD" id="cd03801">
    <property type="entry name" value="GT4_PimA-like"/>
    <property type="match status" value="1"/>
</dbReference>